<dbReference type="Gene3D" id="2.30.30.100">
    <property type="match status" value="1"/>
</dbReference>
<reference evidence="2 3" key="1">
    <citation type="submission" date="2024-06" db="EMBL/GenBank/DDBJ databases">
        <title>A chromosome-level genome assembly of beet webworm, Loxostege sticticalis.</title>
        <authorList>
            <person name="Zhang Y."/>
        </authorList>
    </citation>
    <scope>NUCLEOTIDE SEQUENCE [LARGE SCALE GENOMIC DNA]</scope>
    <source>
        <strain evidence="2">AQ026</strain>
        <tissue evidence="2">Whole body</tissue>
    </source>
</reference>
<dbReference type="InterPro" id="IPR020338">
    <property type="entry name" value="SMN_gemin7"/>
</dbReference>
<organism evidence="2 3">
    <name type="scientific">Loxostege sticticalis</name>
    <name type="common">Beet webworm moth</name>
    <dbReference type="NCBI Taxonomy" id="481309"/>
    <lineage>
        <taxon>Eukaryota</taxon>
        <taxon>Metazoa</taxon>
        <taxon>Ecdysozoa</taxon>
        <taxon>Arthropoda</taxon>
        <taxon>Hexapoda</taxon>
        <taxon>Insecta</taxon>
        <taxon>Pterygota</taxon>
        <taxon>Neoptera</taxon>
        <taxon>Endopterygota</taxon>
        <taxon>Lepidoptera</taxon>
        <taxon>Glossata</taxon>
        <taxon>Ditrysia</taxon>
        <taxon>Pyraloidea</taxon>
        <taxon>Crambidae</taxon>
        <taxon>Pyraustinae</taxon>
        <taxon>Loxostege</taxon>
    </lineage>
</organism>
<dbReference type="Pfam" id="PF11095">
    <property type="entry name" value="Gemin7"/>
    <property type="match status" value="1"/>
</dbReference>
<dbReference type="Proteomes" id="UP001549920">
    <property type="component" value="Unassembled WGS sequence"/>
</dbReference>
<evidence type="ECO:0000313" key="3">
    <source>
        <dbReference type="Proteomes" id="UP001549920"/>
    </source>
</evidence>
<name>A0ABR3IAG6_LOXSC</name>
<dbReference type="EMBL" id="JBEUOH010000006">
    <property type="protein sequence ID" value="KAL0893241.1"/>
    <property type="molecule type" value="Genomic_DNA"/>
</dbReference>
<dbReference type="PANTHER" id="PTHR14679">
    <property type="entry name" value="GEM-ASSOCIATED PROTEIN 7"/>
    <property type="match status" value="1"/>
</dbReference>
<evidence type="ECO:0000256" key="1">
    <source>
        <dbReference type="SAM" id="MobiDB-lite"/>
    </source>
</evidence>
<accession>A0ABR3IAG6</accession>
<sequence>MPSDLEAKSTETNEQQEARAKLRESFLRAVSELHGEPVNILTYESTTLNATFSGWKPDGSEVLVKDMTTPACVKMPAAILRTPDILAIEFTRPVQLP</sequence>
<comment type="caution">
    <text evidence="2">The sequence shown here is derived from an EMBL/GenBank/DDBJ whole genome shotgun (WGS) entry which is preliminary data.</text>
</comment>
<dbReference type="PANTHER" id="PTHR14679:SF1">
    <property type="entry name" value="GEM-ASSOCIATED PROTEIN 7"/>
    <property type="match status" value="1"/>
</dbReference>
<evidence type="ECO:0000313" key="2">
    <source>
        <dbReference type="EMBL" id="KAL0893241.1"/>
    </source>
</evidence>
<protein>
    <recommendedName>
        <fullName evidence="4">Gem-associated protein 7</fullName>
    </recommendedName>
</protein>
<feature type="region of interest" description="Disordered" evidence="1">
    <location>
        <begin position="1"/>
        <end position="20"/>
    </location>
</feature>
<gene>
    <name evidence="2" type="ORF">ABMA27_014842</name>
</gene>
<keyword evidence="3" id="KW-1185">Reference proteome</keyword>
<proteinExistence type="predicted"/>
<evidence type="ECO:0008006" key="4">
    <source>
        <dbReference type="Google" id="ProtNLM"/>
    </source>
</evidence>